<feature type="non-terminal residue" evidence="1">
    <location>
        <position position="1"/>
    </location>
</feature>
<accession>V5GN78</accession>
<evidence type="ECO:0000313" key="1">
    <source>
        <dbReference type="EMBL" id="JAB65564.1"/>
    </source>
</evidence>
<proteinExistence type="predicted"/>
<dbReference type="AlphaFoldDB" id="V5GN78"/>
<sequence>KTNESFLVLEKITSDIPSVSFDRPELNLPNNIVLADDNFNVANEIDMLLDGKVFFETLCKGRFKLGTGWPILQETLFGWIVVGPLTAVNRENQIKESVCNLAAYQELND</sequence>
<name>V5GN78_ANOGL</name>
<feature type="non-terminal residue" evidence="1">
    <location>
        <position position="109"/>
    </location>
</feature>
<dbReference type="EMBL" id="GALX01002902">
    <property type="protein sequence ID" value="JAB65564.1"/>
    <property type="molecule type" value="Transcribed_RNA"/>
</dbReference>
<protein>
    <submittedName>
        <fullName evidence="1">Uncharacterized protein</fullName>
    </submittedName>
</protein>
<reference evidence="1" key="1">
    <citation type="submission" date="2013-07" db="EMBL/GenBank/DDBJ databases">
        <title>Midgut Transcriptome Profiling of Anoplphora glabripennis, a Lignocellulose Degrading, Wood-Boring Cerambycid.</title>
        <authorList>
            <person name="Scully E.D."/>
            <person name="Hoover K."/>
            <person name="Carlson J.E."/>
            <person name="Tien M."/>
            <person name="Geib S.M."/>
        </authorList>
    </citation>
    <scope>NUCLEOTIDE SEQUENCE</scope>
</reference>
<organism evidence="1">
    <name type="scientific">Anoplophora glabripennis</name>
    <name type="common">Asian longhorn beetle</name>
    <name type="synonym">Anoplophora nobilis</name>
    <dbReference type="NCBI Taxonomy" id="217634"/>
    <lineage>
        <taxon>Eukaryota</taxon>
        <taxon>Metazoa</taxon>
        <taxon>Ecdysozoa</taxon>
        <taxon>Arthropoda</taxon>
        <taxon>Hexapoda</taxon>
        <taxon>Insecta</taxon>
        <taxon>Pterygota</taxon>
        <taxon>Neoptera</taxon>
        <taxon>Endopterygota</taxon>
        <taxon>Coleoptera</taxon>
        <taxon>Polyphaga</taxon>
        <taxon>Cucujiformia</taxon>
        <taxon>Chrysomeloidea</taxon>
        <taxon>Cerambycidae</taxon>
        <taxon>Lamiinae</taxon>
        <taxon>Lamiini</taxon>
        <taxon>Anoplophora</taxon>
    </lineage>
</organism>